<accession>A0A0A3BA48</accession>
<proteinExistence type="predicted"/>
<sequence>MNILLLSTANDLFWLGRYMQRAMKIQARLFIHKDIEVRQYLALLGITPPTDYPDQPEAFVLELLLPHYFEMINNNVQTIRGVIDKDAYQLFTDVTRLRQNGSLRAACFELYACRQAMNAQDGWVKIFWKLGEAVEKLDEHIRFGDCRARHFSNVASLATALPLGTAWDNLKQPAQAMVFTMDKSLFPQWVAQLDHIFEVGI</sequence>
<comment type="caution">
    <text evidence="2">The sequence shown here is derived from an EMBL/GenBank/DDBJ whole genome shotgun (WGS) entry which is preliminary data.</text>
</comment>
<feature type="domain" description="DUF403" evidence="1">
    <location>
        <begin position="8"/>
        <end position="152"/>
    </location>
</feature>
<dbReference type="Proteomes" id="UP000030380">
    <property type="component" value="Unassembled WGS sequence"/>
</dbReference>
<dbReference type="RefSeq" id="WP_034615010.1">
    <property type="nucleotide sequence ID" value="NZ_JSUM01000010.1"/>
</dbReference>
<reference evidence="2 3" key="1">
    <citation type="submission" date="2014-11" db="EMBL/GenBank/DDBJ databases">
        <title>Draft genome sequence of Chelonobacter oris 1662T, associated with respiratory disease in Hermann's Tortoises.</title>
        <authorList>
            <person name="Kudirkiene E."/>
            <person name="Hansen M.J."/>
            <person name="Bojesen A.M."/>
        </authorList>
    </citation>
    <scope>NUCLEOTIDE SEQUENCE [LARGE SCALE GENOMIC DNA]</scope>
    <source>
        <strain evidence="2 3">1662</strain>
    </source>
</reference>
<dbReference type="STRING" id="505317.OA57_06290"/>
<dbReference type="OrthoDB" id="9803532at2"/>
<name>A0A0A3BA48_9PAST</name>
<dbReference type="InterPro" id="IPR007296">
    <property type="entry name" value="DUF403"/>
</dbReference>
<evidence type="ECO:0000313" key="3">
    <source>
        <dbReference type="Proteomes" id="UP000030380"/>
    </source>
</evidence>
<dbReference type="AlphaFoldDB" id="A0A0A3BA48"/>
<dbReference type="EMBL" id="JSUM01000010">
    <property type="protein sequence ID" value="KGQ70449.1"/>
    <property type="molecule type" value="Genomic_DNA"/>
</dbReference>
<dbReference type="Pfam" id="PF04168">
    <property type="entry name" value="Alpha-E"/>
    <property type="match status" value="1"/>
</dbReference>
<keyword evidence="3" id="KW-1185">Reference proteome</keyword>
<evidence type="ECO:0000313" key="2">
    <source>
        <dbReference type="EMBL" id="KGQ70449.1"/>
    </source>
</evidence>
<organism evidence="2 3">
    <name type="scientific">Chelonobacter oris</name>
    <dbReference type="NCBI Taxonomy" id="505317"/>
    <lineage>
        <taxon>Bacteria</taxon>
        <taxon>Pseudomonadati</taxon>
        <taxon>Pseudomonadota</taxon>
        <taxon>Gammaproteobacteria</taxon>
        <taxon>Pasteurellales</taxon>
        <taxon>Pasteurellaceae</taxon>
        <taxon>Chelonobacter</taxon>
    </lineage>
</organism>
<evidence type="ECO:0000259" key="1">
    <source>
        <dbReference type="Pfam" id="PF04168"/>
    </source>
</evidence>
<gene>
    <name evidence="2" type="ORF">OA57_06290</name>
</gene>
<protein>
    <recommendedName>
        <fullName evidence="1">DUF403 domain-containing protein</fullName>
    </recommendedName>
</protein>